<reference evidence="2" key="1">
    <citation type="submission" date="2024-07" db="EMBL/GenBank/DDBJ databases">
        <authorList>
            <person name="fu j."/>
        </authorList>
    </citation>
    <scope>NUCLEOTIDE SEQUENCE</scope>
    <source>
        <strain evidence="2">P10A9</strain>
    </source>
</reference>
<keyword evidence="1" id="KW-1133">Transmembrane helix</keyword>
<keyword evidence="1" id="KW-0812">Transmembrane</keyword>
<name>A0AB39L9N3_9MICC</name>
<dbReference type="RefSeq" id="WP_307956561.1">
    <property type="nucleotide sequence ID" value="NZ_CP163302.1"/>
</dbReference>
<dbReference type="EMBL" id="CP163302">
    <property type="protein sequence ID" value="XDP47024.1"/>
    <property type="molecule type" value="Genomic_DNA"/>
</dbReference>
<evidence type="ECO:0000256" key="1">
    <source>
        <dbReference type="SAM" id="Phobius"/>
    </source>
</evidence>
<accession>A0AB39L9N3</accession>
<dbReference type="KEGG" id="spue:AB5L97_08575"/>
<evidence type="ECO:0000313" key="2">
    <source>
        <dbReference type="EMBL" id="XDP47024.1"/>
    </source>
</evidence>
<feature type="transmembrane region" description="Helical" evidence="1">
    <location>
        <begin position="27"/>
        <end position="47"/>
    </location>
</feature>
<organism evidence="2">
    <name type="scientific">Sinomonas puerhi</name>
    <dbReference type="NCBI Taxonomy" id="3238584"/>
    <lineage>
        <taxon>Bacteria</taxon>
        <taxon>Bacillati</taxon>
        <taxon>Actinomycetota</taxon>
        <taxon>Actinomycetes</taxon>
        <taxon>Micrococcales</taxon>
        <taxon>Micrococcaceae</taxon>
        <taxon>Sinomonas</taxon>
    </lineage>
</organism>
<keyword evidence="1" id="KW-0472">Membrane</keyword>
<dbReference type="InterPro" id="IPR021443">
    <property type="entry name" value="DUF3093"/>
</dbReference>
<dbReference type="AlphaFoldDB" id="A0AB39L9N3"/>
<sequence>MPEATTPAPAAGTADPVVYSEKLWPAWWVWLVTIGVSAAGILVFAPISLAAGYTAAMVLFVILAGALIASTPAVVVTAKSFRAGRATLPLAVAGDAEAFTGDEATAERGVRLHGLAYLCIRGWISSVVRLELNDPDDRTPYWLVSTRHPAQLVAALTDHPGPAESV</sequence>
<proteinExistence type="predicted"/>
<gene>
    <name evidence="2" type="ORF">AB5L97_08575</name>
</gene>
<protein>
    <submittedName>
        <fullName evidence="2">DUF3093 domain-containing protein</fullName>
    </submittedName>
</protein>
<dbReference type="Pfam" id="PF11292">
    <property type="entry name" value="DUF3093"/>
    <property type="match status" value="1"/>
</dbReference>
<feature type="transmembrane region" description="Helical" evidence="1">
    <location>
        <begin position="53"/>
        <end position="76"/>
    </location>
</feature>